<dbReference type="AlphaFoldDB" id="A0A4U0XQP7"/>
<dbReference type="OrthoDB" id="408631at2759"/>
<comment type="caution">
    <text evidence="2">The sequence shown here is derived from an EMBL/GenBank/DDBJ whole genome shotgun (WGS) entry which is preliminary data.</text>
</comment>
<evidence type="ECO:0000313" key="2">
    <source>
        <dbReference type="EMBL" id="TKA79840.1"/>
    </source>
</evidence>
<accession>A0A4U0XQP7</accession>
<dbReference type="InterPro" id="IPR029058">
    <property type="entry name" value="AB_hydrolase_fold"/>
</dbReference>
<gene>
    <name evidence="2" type="ORF">B0A55_02779</name>
</gene>
<dbReference type="EMBL" id="NAJQ01000081">
    <property type="protein sequence ID" value="TKA79840.1"/>
    <property type="molecule type" value="Genomic_DNA"/>
</dbReference>
<dbReference type="SUPFAM" id="SSF53474">
    <property type="entry name" value="alpha/beta-Hydrolases"/>
    <property type="match status" value="1"/>
</dbReference>
<sequence>MPTIKLAQGSYRGGTAPDSHVNYYHGIPYCQPFERLQPPKAIAKSTSDAGPDEVKDATQFGPICPQNPSKLEPYIYGPWPTLPNGGEADESRSGVLSVYQPESARTGGGEKSLLPVIVYAHGGAWQTGSSQINWYTGTALARDGECVVVTINYLVGVLGFLYQGDETKLACGNQDHILALEWVRDNIRSFGGDPENVTAAGQSAGAYNTQLLLDLRPDLFRRAIIMSSPADRAFGAEDAGKIAETVCASLPEGKTLESASMAEILAAQAAATSAHGSMVAQFAPVIADGVAPGGRHKVENGSMKKDVLVTWMQHDGSAFAAVSQGPKTTATDELSVKLTSGLFKEPSIRLAERLHKAGHGVAALEHQWAPEGYALGATHCLDLPLLLGDYEAWRKSPMHGDVSAQEWDRRGKLIRQAFGRFARNGSMPEKLEGTSIELYGS</sequence>
<keyword evidence="3" id="KW-1185">Reference proteome</keyword>
<protein>
    <recommendedName>
        <fullName evidence="1">Carboxylesterase type B domain-containing protein</fullName>
    </recommendedName>
</protein>
<dbReference type="Gene3D" id="3.40.50.1820">
    <property type="entry name" value="alpha/beta hydrolase"/>
    <property type="match status" value="1"/>
</dbReference>
<dbReference type="Pfam" id="PF00135">
    <property type="entry name" value="COesterase"/>
    <property type="match status" value="1"/>
</dbReference>
<feature type="domain" description="Carboxylesterase type B" evidence="1">
    <location>
        <begin position="2"/>
        <end position="331"/>
    </location>
</feature>
<dbReference type="Proteomes" id="UP000309340">
    <property type="component" value="Unassembled WGS sequence"/>
</dbReference>
<dbReference type="PANTHER" id="PTHR11559">
    <property type="entry name" value="CARBOXYLESTERASE"/>
    <property type="match status" value="1"/>
</dbReference>
<organism evidence="2 3">
    <name type="scientific">Friedmanniomyces simplex</name>
    <dbReference type="NCBI Taxonomy" id="329884"/>
    <lineage>
        <taxon>Eukaryota</taxon>
        <taxon>Fungi</taxon>
        <taxon>Dikarya</taxon>
        <taxon>Ascomycota</taxon>
        <taxon>Pezizomycotina</taxon>
        <taxon>Dothideomycetes</taxon>
        <taxon>Dothideomycetidae</taxon>
        <taxon>Mycosphaerellales</taxon>
        <taxon>Teratosphaeriaceae</taxon>
        <taxon>Friedmanniomyces</taxon>
    </lineage>
</organism>
<dbReference type="InterPro" id="IPR002018">
    <property type="entry name" value="CarbesteraseB"/>
</dbReference>
<evidence type="ECO:0000313" key="3">
    <source>
        <dbReference type="Proteomes" id="UP000309340"/>
    </source>
</evidence>
<reference evidence="2 3" key="1">
    <citation type="submission" date="2017-03" db="EMBL/GenBank/DDBJ databases">
        <title>Genomes of endolithic fungi from Antarctica.</title>
        <authorList>
            <person name="Coleine C."/>
            <person name="Masonjones S."/>
            <person name="Stajich J.E."/>
        </authorList>
    </citation>
    <scope>NUCLEOTIDE SEQUENCE [LARGE SCALE GENOMIC DNA]</scope>
    <source>
        <strain evidence="2 3">CCFEE 5184</strain>
    </source>
</reference>
<dbReference type="STRING" id="329884.A0A4U0XQP7"/>
<evidence type="ECO:0000259" key="1">
    <source>
        <dbReference type="Pfam" id="PF00135"/>
    </source>
</evidence>
<proteinExistence type="predicted"/>
<dbReference type="InterPro" id="IPR050309">
    <property type="entry name" value="Type-B_Carboxylest/Lipase"/>
</dbReference>
<name>A0A4U0XQP7_9PEZI</name>